<keyword evidence="11" id="KW-0464">Manganese</keyword>
<dbReference type="FunFam" id="1.10.60.10:FF:000004">
    <property type="entry name" value="DtxR family transcriptional regulator"/>
    <property type="match status" value="1"/>
</dbReference>
<dbReference type="PANTHER" id="PTHR33238">
    <property type="entry name" value="IRON (METAL) DEPENDENT REPRESSOR, DTXR FAMILY"/>
    <property type="match status" value="1"/>
</dbReference>
<sequence>MAGVTRRSGGEPRATQVAQDYLKAMWSCEEAGEDGISVNDLAVRMGVVASTASENVARLASQGLVTHEPYRRVHFTDEGRALAIAMIRRHRLLETYLHEHLDFEWDEVHEEAEILEHAVTDRLLDHIDAALGHPNRDPHGDPIPDAAGAVEARPMLPLVDLAEGEWASVARLSDEDPQALRDLDAAGLRLDARVRLVRRRGEGLILDVEERTGIRVSGSTARLVRVTPLDG</sequence>
<reference evidence="14" key="1">
    <citation type="submission" date="2020-08" db="EMBL/GenBank/DDBJ databases">
        <title>Sequencing the genomes of 1000 actinobacteria strains.</title>
        <authorList>
            <person name="Klenk H.-P."/>
        </authorList>
    </citation>
    <scope>NUCLEOTIDE SEQUENCE</scope>
    <source>
        <strain evidence="14">DSM 10695</strain>
    </source>
</reference>
<evidence type="ECO:0000256" key="5">
    <source>
        <dbReference type="ARBA" id="ARBA00022491"/>
    </source>
</evidence>
<evidence type="ECO:0000256" key="10">
    <source>
        <dbReference type="ARBA" id="ARBA00023163"/>
    </source>
</evidence>
<evidence type="ECO:0000256" key="1">
    <source>
        <dbReference type="ARBA" id="ARBA00004496"/>
    </source>
</evidence>
<dbReference type="PROSITE" id="PS50944">
    <property type="entry name" value="HTH_DTXR"/>
    <property type="match status" value="1"/>
</dbReference>
<evidence type="ECO:0000256" key="2">
    <source>
        <dbReference type="ARBA" id="ARBA00007871"/>
    </source>
</evidence>
<evidence type="ECO:0000256" key="12">
    <source>
        <dbReference type="ARBA" id="ARBA00032593"/>
    </source>
</evidence>
<comment type="caution">
    <text evidence="14">The sequence shown here is derived from an EMBL/GenBank/DDBJ whole genome shotgun (WGS) entry which is preliminary data.</text>
</comment>
<dbReference type="InterPro" id="IPR022689">
    <property type="entry name" value="Iron_dep_repressor"/>
</dbReference>
<evidence type="ECO:0000313" key="15">
    <source>
        <dbReference type="Proteomes" id="UP000617426"/>
    </source>
</evidence>
<keyword evidence="4" id="KW-0963">Cytoplasm</keyword>
<dbReference type="InterPro" id="IPR036390">
    <property type="entry name" value="WH_DNA-bd_sf"/>
</dbReference>
<gene>
    <name evidence="14" type="ORF">HD592_001476</name>
</gene>
<proteinExistence type="inferred from homology"/>
<dbReference type="InterPro" id="IPR001367">
    <property type="entry name" value="Fe_dep_repressor"/>
</dbReference>
<dbReference type="SMART" id="SM00899">
    <property type="entry name" value="FeoA"/>
    <property type="match status" value="1"/>
</dbReference>
<keyword evidence="5" id="KW-0678">Repressor</keyword>
<dbReference type="GO" id="GO:0003677">
    <property type="term" value="F:DNA binding"/>
    <property type="evidence" value="ECO:0007669"/>
    <property type="project" value="UniProtKB-KW"/>
</dbReference>
<evidence type="ECO:0000313" key="14">
    <source>
        <dbReference type="EMBL" id="MBB6334911.1"/>
    </source>
</evidence>
<keyword evidence="9" id="KW-0010">Activator</keyword>
<dbReference type="InterPro" id="IPR036421">
    <property type="entry name" value="Fe_dep_repressor_sf"/>
</dbReference>
<dbReference type="InterPro" id="IPR008988">
    <property type="entry name" value="Transcriptional_repressor_C"/>
</dbReference>
<evidence type="ECO:0000256" key="9">
    <source>
        <dbReference type="ARBA" id="ARBA00023159"/>
    </source>
</evidence>
<dbReference type="SUPFAM" id="SSF50037">
    <property type="entry name" value="C-terminal domain of transcriptional repressors"/>
    <property type="match status" value="1"/>
</dbReference>
<dbReference type="SMART" id="SM00529">
    <property type="entry name" value="HTH_DTXR"/>
    <property type="match status" value="1"/>
</dbReference>
<dbReference type="InterPro" id="IPR007167">
    <property type="entry name" value="Fe-transptr_FeoA-like"/>
</dbReference>
<evidence type="ECO:0000259" key="13">
    <source>
        <dbReference type="PROSITE" id="PS50944"/>
    </source>
</evidence>
<comment type="subcellular location">
    <subcellularLocation>
        <location evidence="1">Cytoplasm</location>
    </subcellularLocation>
</comment>
<dbReference type="InterPro" id="IPR038157">
    <property type="entry name" value="FeoA_core_dom"/>
</dbReference>
<keyword evidence="6" id="KW-0408">Iron</keyword>
<comment type="similarity">
    <text evidence="2">Belongs to the DtxR/MntR family.</text>
</comment>
<dbReference type="SUPFAM" id="SSF47979">
    <property type="entry name" value="Iron-dependent repressor protein, dimerization domain"/>
    <property type="match status" value="1"/>
</dbReference>
<dbReference type="GO" id="GO:0005737">
    <property type="term" value="C:cytoplasm"/>
    <property type="evidence" value="ECO:0007669"/>
    <property type="project" value="UniProtKB-SubCell"/>
</dbReference>
<evidence type="ECO:0000256" key="8">
    <source>
        <dbReference type="ARBA" id="ARBA00023125"/>
    </source>
</evidence>
<feature type="domain" description="HTH dtxR-type" evidence="13">
    <location>
        <begin position="14"/>
        <end position="76"/>
    </location>
</feature>
<dbReference type="InterPro" id="IPR022687">
    <property type="entry name" value="HTH_DTXR"/>
</dbReference>
<dbReference type="Pfam" id="PF04023">
    <property type="entry name" value="FeoA"/>
    <property type="match status" value="1"/>
</dbReference>
<dbReference type="AlphaFoldDB" id="A0A923IZ20"/>
<organism evidence="14 15">
    <name type="scientific">Schaalia hyovaginalis</name>
    <dbReference type="NCBI Taxonomy" id="29316"/>
    <lineage>
        <taxon>Bacteria</taxon>
        <taxon>Bacillati</taxon>
        <taxon>Actinomycetota</taxon>
        <taxon>Actinomycetes</taxon>
        <taxon>Actinomycetales</taxon>
        <taxon>Actinomycetaceae</taxon>
        <taxon>Schaalia</taxon>
    </lineage>
</organism>
<dbReference type="GO" id="GO:0046983">
    <property type="term" value="F:protein dimerization activity"/>
    <property type="evidence" value="ECO:0007669"/>
    <property type="project" value="InterPro"/>
</dbReference>
<keyword evidence="8" id="KW-0238">DNA-binding</keyword>
<comment type="subunit">
    <text evidence="3">Homodimer.</text>
</comment>
<dbReference type="GO" id="GO:0045892">
    <property type="term" value="P:negative regulation of DNA-templated transcription"/>
    <property type="evidence" value="ECO:0007669"/>
    <property type="project" value="TreeGrafter"/>
</dbReference>
<dbReference type="Pfam" id="PF02742">
    <property type="entry name" value="Fe_dep_repr_C"/>
    <property type="match status" value="1"/>
</dbReference>
<name>A0A923IZ20_9ACTO</name>
<dbReference type="PANTHER" id="PTHR33238:SF11">
    <property type="entry name" value="TRANSCRIPTIONAL REGULATOR MNTR"/>
    <property type="match status" value="1"/>
</dbReference>
<keyword evidence="10" id="KW-0804">Transcription</keyword>
<dbReference type="SUPFAM" id="SSF46785">
    <property type="entry name" value="Winged helix' DNA-binding domain"/>
    <property type="match status" value="1"/>
</dbReference>
<evidence type="ECO:0000256" key="7">
    <source>
        <dbReference type="ARBA" id="ARBA00023015"/>
    </source>
</evidence>
<dbReference type="InterPro" id="IPR050536">
    <property type="entry name" value="DtxR_MntR_Metal-Reg"/>
</dbReference>
<dbReference type="Gene3D" id="2.30.30.90">
    <property type="match status" value="1"/>
</dbReference>
<dbReference type="InterPro" id="IPR036388">
    <property type="entry name" value="WH-like_DNA-bd_sf"/>
</dbReference>
<protein>
    <recommendedName>
        <fullName evidence="12">Manganese transport regulator</fullName>
    </recommendedName>
</protein>
<evidence type="ECO:0000256" key="11">
    <source>
        <dbReference type="ARBA" id="ARBA00023211"/>
    </source>
</evidence>
<dbReference type="Gene3D" id="1.10.60.10">
    <property type="entry name" value="Iron dependent repressor, metal binding and dimerisation domain"/>
    <property type="match status" value="1"/>
</dbReference>
<keyword evidence="7" id="KW-0805">Transcription regulation</keyword>
<evidence type="ECO:0000256" key="6">
    <source>
        <dbReference type="ARBA" id="ARBA00023004"/>
    </source>
</evidence>
<dbReference type="Proteomes" id="UP000617426">
    <property type="component" value="Unassembled WGS sequence"/>
</dbReference>
<dbReference type="GO" id="GO:0003700">
    <property type="term" value="F:DNA-binding transcription factor activity"/>
    <property type="evidence" value="ECO:0007669"/>
    <property type="project" value="InterPro"/>
</dbReference>
<accession>A0A923IZ20</accession>
<evidence type="ECO:0000256" key="3">
    <source>
        <dbReference type="ARBA" id="ARBA00011738"/>
    </source>
</evidence>
<keyword evidence="15" id="KW-1185">Reference proteome</keyword>
<dbReference type="EMBL" id="JACHMK010000001">
    <property type="protein sequence ID" value="MBB6334911.1"/>
    <property type="molecule type" value="Genomic_DNA"/>
</dbReference>
<dbReference type="RefSeq" id="WP_184452974.1">
    <property type="nucleotide sequence ID" value="NZ_JACHMK010000001.1"/>
</dbReference>
<dbReference type="GO" id="GO:0046914">
    <property type="term" value="F:transition metal ion binding"/>
    <property type="evidence" value="ECO:0007669"/>
    <property type="project" value="InterPro"/>
</dbReference>
<evidence type="ECO:0000256" key="4">
    <source>
        <dbReference type="ARBA" id="ARBA00022490"/>
    </source>
</evidence>
<dbReference type="Gene3D" id="1.10.10.10">
    <property type="entry name" value="Winged helix-like DNA-binding domain superfamily/Winged helix DNA-binding domain"/>
    <property type="match status" value="1"/>
</dbReference>
<dbReference type="Pfam" id="PF01325">
    <property type="entry name" value="Fe_dep_repress"/>
    <property type="match status" value="1"/>
</dbReference>